<dbReference type="AlphaFoldDB" id="A0A2U9SAN8"/>
<accession>A0A2U9SAN8</accession>
<dbReference type="Pfam" id="PF13561">
    <property type="entry name" value="adh_short_C2"/>
    <property type="match status" value="1"/>
</dbReference>
<keyword evidence="4" id="KW-0614">Plasmid</keyword>
<evidence type="ECO:0000259" key="3">
    <source>
        <dbReference type="SMART" id="SM00822"/>
    </source>
</evidence>
<dbReference type="Gene3D" id="3.40.50.720">
    <property type="entry name" value="NAD(P)-binding Rossmann-like Domain"/>
    <property type="match status" value="1"/>
</dbReference>
<dbReference type="EMBL" id="CP029832">
    <property type="protein sequence ID" value="AWU96544.1"/>
    <property type="molecule type" value="Genomic_DNA"/>
</dbReference>
<geneLocation type="plasmid" evidence="4 5">
    <name>unnamed2</name>
</geneLocation>
<reference evidence="4 5" key="1">
    <citation type="submission" date="2018-06" db="EMBL/GenBank/DDBJ databases">
        <title>Complete genome sequencing of Azospirillum sp. M2T2B2.</title>
        <authorList>
            <person name="Heo J."/>
            <person name="Kim S.-J."/>
            <person name="Kwon S.-W."/>
            <person name="Anandham R."/>
        </authorList>
    </citation>
    <scope>NUCLEOTIDE SEQUENCE [LARGE SCALE GENOMIC DNA]</scope>
    <source>
        <strain evidence="4 5">M2T2B2</strain>
        <plasmid evidence="4 5">unnamed2</plasmid>
    </source>
</reference>
<evidence type="ECO:0000313" key="4">
    <source>
        <dbReference type="EMBL" id="AWU96544.1"/>
    </source>
</evidence>
<keyword evidence="2" id="KW-0560">Oxidoreductase</keyword>
<dbReference type="RefSeq" id="WP_111069284.1">
    <property type="nucleotide sequence ID" value="NZ_CP029832.1"/>
</dbReference>
<sequence length="239" mass="24467">MRRALVTGGSGALGAAICRTLAADGCHVLVHANGATDRAAALAAEIAAAGGSAEPLAFDVTDADATSAALERVLEAGPIQILVNNAGIHDDAVMPAMRREQWSRVVDVSLNGFFNVTQPLLMPMIGTRWGRIVTLSSVAAVAGNRGQTNYAAAKAGLHGATKSLALELAPRGITVNAVAPGIIASPMADAAFDADMVKRMVPMKRAGRPEEVADLVGFLASDRAAYISGQIISINGGMI</sequence>
<dbReference type="NCBIfam" id="NF009466">
    <property type="entry name" value="PRK12826.1-2"/>
    <property type="match status" value="1"/>
</dbReference>
<dbReference type="SMART" id="SM00822">
    <property type="entry name" value="PKS_KR"/>
    <property type="match status" value="1"/>
</dbReference>
<dbReference type="SUPFAM" id="SSF51735">
    <property type="entry name" value="NAD(P)-binding Rossmann-fold domains"/>
    <property type="match status" value="1"/>
</dbReference>
<dbReference type="OrthoDB" id="9804774at2"/>
<organism evidence="4 5">
    <name type="scientific">Azospirillum ramasamyi</name>
    <dbReference type="NCBI Taxonomy" id="682998"/>
    <lineage>
        <taxon>Bacteria</taxon>
        <taxon>Pseudomonadati</taxon>
        <taxon>Pseudomonadota</taxon>
        <taxon>Alphaproteobacteria</taxon>
        <taxon>Rhodospirillales</taxon>
        <taxon>Azospirillaceae</taxon>
        <taxon>Azospirillum</taxon>
    </lineage>
</organism>
<feature type="domain" description="Ketoreductase" evidence="3">
    <location>
        <begin position="2"/>
        <end position="181"/>
    </location>
</feature>
<evidence type="ECO:0000256" key="2">
    <source>
        <dbReference type="ARBA" id="ARBA00023002"/>
    </source>
</evidence>
<dbReference type="InterPro" id="IPR002347">
    <property type="entry name" value="SDR_fam"/>
</dbReference>
<proteinExistence type="inferred from homology"/>
<dbReference type="KEGG" id="azm:DM194_19700"/>
<dbReference type="InterPro" id="IPR050259">
    <property type="entry name" value="SDR"/>
</dbReference>
<dbReference type="PRINTS" id="PR00080">
    <property type="entry name" value="SDRFAMILY"/>
</dbReference>
<dbReference type="PANTHER" id="PTHR42879:SF2">
    <property type="entry name" value="3-OXOACYL-[ACYL-CARRIER-PROTEIN] REDUCTASE FABG"/>
    <property type="match status" value="1"/>
</dbReference>
<name>A0A2U9SAN8_9PROT</name>
<gene>
    <name evidence="4" type="ORF">DM194_19700</name>
</gene>
<evidence type="ECO:0000313" key="5">
    <source>
        <dbReference type="Proteomes" id="UP000249605"/>
    </source>
</evidence>
<dbReference type="FunFam" id="3.40.50.720:FF:000173">
    <property type="entry name" value="3-oxoacyl-[acyl-carrier protein] reductase"/>
    <property type="match status" value="1"/>
</dbReference>
<dbReference type="InterPro" id="IPR057326">
    <property type="entry name" value="KR_dom"/>
</dbReference>
<dbReference type="PANTHER" id="PTHR42879">
    <property type="entry name" value="3-OXOACYL-(ACYL-CARRIER-PROTEIN) REDUCTASE"/>
    <property type="match status" value="1"/>
</dbReference>
<evidence type="ECO:0000256" key="1">
    <source>
        <dbReference type="ARBA" id="ARBA00006484"/>
    </source>
</evidence>
<dbReference type="Proteomes" id="UP000249605">
    <property type="component" value="Plasmid unnamed2"/>
</dbReference>
<dbReference type="PRINTS" id="PR00081">
    <property type="entry name" value="GDHRDH"/>
</dbReference>
<comment type="similarity">
    <text evidence="1">Belongs to the short-chain dehydrogenases/reductases (SDR) family.</text>
</comment>
<dbReference type="GO" id="GO:0016491">
    <property type="term" value="F:oxidoreductase activity"/>
    <property type="evidence" value="ECO:0007669"/>
    <property type="project" value="UniProtKB-KW"/>
</dbReference>
<protein>
    <submittedName>
        <fullName evidence="4">3-oxoacyl-ACP reductase FabG</fullName>
    </submittedName>
</protein>
<dbReference type="InterPro" id="IPR036291">
    <property type="entry name" value="NAD(P)-bd_dom_sf"/>
</dbReference>
<keyword evidence="5" id="KW-1185">Reference proteome</keyword>
<dbReference type="NCBIfam" id="NF004200">
    <property type="entry name" value="PRK05653.1-5"/>
    <property type="match status" value="1"/>
</dbReference>